<keyword evidence="1" id="KW-0812">Transmembrane</keyword>
<keyword evidence="1" id="KW-0472">Membrane</keyword>
<organism evidence="2">
    <name type="scientific">bioreactor metagenome</name>
    <dbReference type="NCBI Taxonomy" id="1076179"/>
    <lineage>
        <taxon>unclassified sequences</taxon>
        <taxon>metagenomes</taxon>
        <taxon>ecological metagenomes</taxon>
    </lineage>
</organism>
<keyword evidence="1" id="KW-1133">Transmembrane helix</keyword>
<evidence type="ECO:0000313" key="2">
    <source>
        <dbReference type="EMBL" id="MPM84482.1"/>
    </source>
</evidence>
<name>A0A645D779_9ZZZZ</name>
<reference evidence="2" key="1">
    <citation type="submission" date="2019-08" db="EMBL/GenBank/DDBJ databases">
        <authorList>
            <person name="Kucharzyk K."/>
            <person name="Murdoch R.W."/>
            <person name="Higgins S."/>
            <person name="Loffler F."/>
        </authorList>
    </citation>
    <scope>NUCLEOTIDE SEQUENCE</scope>
</reference>
<proteinExistence type="predicted"/>
<comment type="caution">
    <text evidence="2">The sequence shown here is derived from an EMBL/GenBank/DDBJ whole genome shotgun (WGS) entry which is preliminary data.</text>
</comment>
<protein>
    <recommendedName>
        <fullName evidence="3">Oxaloacetate decarboxylase gamma chain</fullName>
    </recommendedName>
</protein>
<evidence type="ECO:0008006" key="3">
    <source>
        <dbReference type="Google" id="ProtNLM"/>
    </source>
</evidence>
<feature type="transmembrane region" description="Helical" evidence="1">
    <location>
        <begin position="6"/>
        <end position="25"/>
    </location>
</feature>
<accession>A0A645D779</accession>
<gene>
    <name evidence="2" type="ORF">SDC9_131554</name>
</gene>
<dbReference type="AlphaFoldDB" id="A0A645D779"/>
<sequence length="82" mass="8634">MDKTTMIVLGVLAGLVVLIVILKAVRARQDRLYGEEEETVAAETVPAIANRAELAAVVASCVAEVMGKDISGLRIVSIKQVG</sequence>
<evidence type="ECO:0000256" key="1">
    <source>
        <dbReference type="SAM" id="Phobius"/>
    </source>
</evidence>
<dbReference type="EMBL" id="VSSQ01033014">
    <property type="protein sequence ID" value="MPM84482.1"/>
    <property type="molecule type" value="Genomic_DNA"/>
</dbReference>